<comment type="caution">
    <text evidence="1">The sequence shown here is derived from an EMBL/GenBank/DDBJ whole genome shotgun (WGS) entry which is preliminary data.</text>
</comment>
<organism evidence="1 2">
    <name type="scientific">Halteria grandinella</name>
    <dbReference type="NCBI Taxonomy" id="5974"/>
    <lineage>
        <taxon>Eukaryota</taxon>
        <taxon>Sar</taxon>
        <taxon>Alveolata</taxon>
        <taxon>Ciliophora</taxon>
        <taxon>Intramacronucleata</taxon>
        <taxon>Spirotrichea</taxon>
        <taxon>Stichotrichia</taxon>
        <taxon>Sporadotrichida</taxon>
        <taxon>Halteriidae</taxon>
        <taxon>Halteria</taxon>
    </lineage>
</organism>
<sequence>MNRGRLNRFTCISGDKVCVEVVPVVGNLLFNLLPLIRVVLEHVPHIAEDNQDFILAPLVEVKYQVSGEVDWAVELVRIVYYVLAAVEHQPIPNAHSIHECFPDLLNGFIPGYPPQTDTEAQLVELNHVGFVSKKDLTLARGVKDQLVLLPILQ</sequence>
<evidence type="ECO:0000313" key="2">
    <source>
        <dbReference type="Proteomes" id="UP000785679"/>
    </source>
</evidence>
<proteinExistence type="predicted"/>
<reference evidence="1" key="1">
    <citation type="submission" date="2019-06" db="EMBL/GenBank/DDBJ databases">
        <authorList>
            <person name="Zheng W."/>
        </authorList>
    </citation>
    <scope>NUCLEOTIDE SEQUENCE</scope>
    <source>
        <strain evidence="1">QDHG01</strain>
    </source>
</reference>
<gene>
    <name evidence="1" type="ORF">FGO68_gene1076</name>
</gene>
<protein>
    <submittedName>
        <fullName evidence="1">Uncharacterized protein</fullName>
    </submittedName>
</protein>
<accession>A0A8J8P4T4</accession>
<dbReference type="AlphaFoldDB" id="A0A8J8P4T4"/>
<keyword evidence="2" id="KW-1185">Reference proteome</keyword>
<evidence type="ECO:0000313" key="1">
    <source>
        <dbReference type="EMBL" id="TNV86983.1"/>
    </source>
</evidence>
<dbReference type="EMBL" id="RRYP01000698">
    <property type="protein sequence ID" value="TNV86983.1"/>
    <property type="molecule type" value="Genomic_DNA"/>
</dbReference>
<dbReference type="Proteomes" id="UP000785679">
    <property type="component" value="Unassembled WGS sequence"/>
</dbReference>
<name>A0A8J8P4T4_HALGN</name>